<sequence>MTPRPRSDVLDGIAPLARRLHQRHTRLWRDAVGSDLTGPQYTVLALLAGTDELDHASLGQAAHLDKSTLTPLLNRLGARGLITERRDESDRRRRLIAISDAGRDELTSATPAAVAAGDELVERLTAHERAQLSALLLRALGSSEDDR</sequence>
<dbReference type="Proteomes" id="UP000444960">
    <property type="component" value="Unassembled WGS sequence"/>
</dbReference>
<dbReference type="PRINTS" id="PR00598">
    <property type="entry name" value="HTHMARR"/>
</dbReference>
<evidence type="ECO:0000313" key="2">
    <source>
        <dbReference type="EMBL" id="GEE03653.1"/>
    </source>
</evidence>
<comment type="caution">
    <text evidence="2">The sequence shown here is derived from an EMBL/GenBank/DDBJ whole genome shotgun (WGS) entry which is preliminary data.</text>
</comment>
<dbReference type="SMART" id="SM00347">
    <property type="entry name" value="HTH_MARR"/>
    <property type="match status" value="1"/>
</dbReference>
<dbReference type="InterPro" id="IPR036388">
    <property type="entry name" value="WH-like_DNA-bd_sf"/>
</dbReference>
<name>A0A7I9VEV9_9ACTN</name>
<gene>
    <name evidence="2" type="ORF">nbrc107696_40990</name>
</gene>
<dbReference type="AlphaFoldDB" id="A0A7I9VEV9"/>
<organism evidence="2 3">
    <name type="scientific">Gordonia spumicola</name>
    <dbReference type="NCBI Taxonomy" id="589161"/>
    <lineage>
        <taxon>Bacteria</taxon>
        <taxon>Bacillati</taxon>
        <taxon>Actinomycetota</taxon>
        <taxon>Actinomycetes</taxon>
        <taxon>Mycobacteriales</taxon>
        <taxon>Gordoniaceae</taxon>
        <taxon>Gordonia</taxon>
    </lineage>
</organism>
<reference evidence="3" key="1">
    <citation type="submission" date="2019-06" db="EMBL/GenBank/DDBJ databases">
        <title>Gordonia isolated from sludge of a wastewater treatment plant.</title>
        <authorList>
            <person name="Tamura T."/>
            <person name="Aoyama K."/>
            <person name="Kang Y."/>
            <person name="Saito S."/>
            <person name="Akiyama N."/>
            <person name="Yazawa K."/>
            <person name="Gonoi T."/>
            <person name="Mikami Y."/>
        </authorList>
    </citation>
    <scope>NUCLEOTIDE SEQUENCE [LARGE SCALE GENOMIC DNA]</scope>
    <source>
        <strain evidence="3">NBRC 107696</strain>
    </source>
</reference>
<dbReference type="InterPro" id="IPR036390">
    <property type="entry name" value="WH_DNA-bd_sf"/>
</dbReference>
<dbReference type="InterPro" id="IPR000835">
    <property type="entry name" value="HTH_MarR-typ"/>
</dbReference>
<evidence type="ECO:0000259" key="1">
    <source>
        <dbReference type="PROSITE" id="PS50995"/>
    </source>
</evidence>
<keyword evidence="3" id="KW-1185">Reference proteome</keyword>
<dbReference type="SUPFAM" id="SSF46785">
    <property type="entry name" value="Winged helix' DNA-binding domain"/>
    <property type="match status" value="1"/>
</dbReference>
<dbReference type="GO" id="GO:0003700">
    <property type="term" value="F:DNA-binding transcription factor activity"/>
    <property type="evidence" value="ECO:0007669"/>
    <property type="project" value="InterPro"/>
</dbReference>
<dbReference type="PANTHER" id="PTHR33164:SF95">
    <property type="entry name" value="TRANSCRIPTIONAL REGULATOR"/>
    <property type="match status" value="1"/>
</dbReference>
<evidence type="ECO:0000313" key="3">
    <source>
        <dbReference type="Proteomes" id="UP000444960"/>
    </source>
</evidence>
<dbReference type="EMBL" id="BJOV01000005">
    <property type="protein sequence ID" value="GEE03653.1"/>
    <property type="molecule type" value="Genomic_DNA"/>
</dbReference>
<dbReference type="OrthoDB" id="3177763at2"/>
<feature type="domain" description="HTH marR-type" evidence="1">
    <location>
        <begin position="6"/>
        <end position="141"/>
    </location>
</feature>
<dbReference type="InterPro" id="IPR039422">
    <property type="entry name" value="MarR/SlyA-like"/>
</dbReference>
<dbReference type="Gene3D" id="1.10.10.10">
    <property type="entry name" value="Winged helix-like DNA-binding domain superfamily/Winged helix DNA-binding domain"/>
    <property type="match status" value="1"/>
</dbReference>
<dbReference type="GO" id="GO:0006950">
    <property type="term" value="P:response to stress"/>
    <property type="evidence" value="ECO:0007669"/>
    <property type="project" value="TreeGrafter"/>
</dbReference>
<dbReference type="RefSeq" id="WP_161897139.1">
    <property type="nucleotide sequence ID" value="NZ_BJOV01000005.1"/>
</dbReference>
<dbReference type="PANTHER" id="PTHR33164">
    <property type="entry name" value="TRANSCRIPTIONAL REGULATOR, MARR FAMILY"/>
    <property type="match status" value="1"/>
</dbReference>
<dbReference type="PROSITE" id="PS50995">
    <property type="entry name" value="HTH_MARR_2"/>
    <property type="match status" value="1"/>
</dbReference>
<dbReference type="Pfam" id="PF01047">
    <property type="entry name" value="MarR"/>
    <property type="match status" value="1"/>
</dbReference>
<protein>
    <recommendedName>
        <fullName evidence="1">HTH marR-type domain-containing protein</fullName>
    </recommendedName>
</protein>
<accession>A0A7I9VEV9</accession>
<proteinExistence type="predicted"/>